<name>A0A520S5T5_9GAMM</name>
<sequence length="511" mass="56222">MAIILSDTSRTFSEYLLIPRLTRSDQKPELVDLSTPLSVIEGNESPKFKTNIPLVSASMQAVSGPDLAIALARQGGLSFIFCSQPIASQAEMIRQVKRHKAGFVPSDTNATEDMTLQEVITLMRSSGHSTVPVTSDGSPTGLLKGIITDRDFWEHEDDMSNKVKQHMTLIDDVIYGSDGISLRDANGLLHKHKKECLPVLSPQGHLVALVFKKDYEDHRRHPLELLDASKRLCVGAAINTHDYVDRVPALVEAGVDVICFDSSDGFNEHQMEGVRWIRNKFGKAITLGAGNIVSAEGFDYLVGHDLIDFVKVGIGGGSICITREQKGIGRGQASALMDIVQRRNSLAKETGRYIPICSDGGLSNDTQIVIALAMGADFVMMGRYFAMTDESPTPKTSINGQMYKPYWGEGTRRAQNWQRYSSSMESRQMIFEEGVDAYVPLVGPLSELVQTTLYKLRSTMVNVGADSLSEFREQAILTMVSEQSVEEAGTSNVRQFTSNRDADNSDWGNRG</sequence>
<feature type="domain" description="CBS" evidence="16">
    <location>
        <begin position="167"/>
        <end position="225"/>
    </location>
</feature>
<evidence type="ECO:0000256" key="14">
    <source>
        <dbReference type="PROSITE-ProRule" id="PRU00703"/>
    </source>
</evidence>
<dbReference type="EC" id="1.1.1.205" evidence="17"/>
<feature type="active site" description="Thioimidate intermediate" evidence="11">
    <location>
        <position position="320"/>
    </location>
</feature>
<gene>
    <name evidence="17" type="ORF">EVA68_00600</name>
</gene>
<dbReference type="SMART" id="SM00116">
    <property type="entry name" value="CBS"/>
    <property type="match status" value="2"/>
</dbReference>
<dbReference type="SMART" id="SM01240">
    <property type="entry name" value="IMPDH"/>
    <property type="match status" value="1"/>
</dbReference>
<dbReference type="Proteomes" id="UP000316199">
    <property type="component" value="Unassembled WGS sequence"/>
</dbReference>
<dbReference type="CDD" id="cd04601">
    <property type="entry name" value="CBS_pair_IMPDH"/>
    <property type="match status" value="1"/>
</dbReference>
<proteinExistence type="inferred from homology"/>
<dbReference type="GO" id="GO:0046872">
    <property type="term" value="F:metal ion binding"/>
    <property type="evidence" value="ECO:0007669"/>
    <property type="project" value="UniProtKB-KW"/>
</dbReference>
<dbReference type="GO" id="GO:0006183">
    <property type="term" value="P:GTP biosynthetic process"/>
    <property type="evidence" value="ECO:0007669"/>
    <property type="project" value="TreeGrafter"/>
</dbReference>
<evidence type="ECO:0000256" key="5">
    <source>
        <dbReference type="ARBA" id="ARBA00022755"/>
    </source>
</evidence>
<evidence type="ECO:0000256" key="8">
    <source>
        <dbReference type="ARBA" id="ARBA00023027"/>
    </source>
</evidence>
<dbReference type="Gene3D" id="3.20.20.70">
    <property type="entry name" value="Aldolase class I"/>
    <property type="match status" value="1"/>
</dbReference>
<dbReference type="CDD" id="cd00381">
    <property type="entry name" value="IMPDH"/>
    <property type="match status" value="1"/>
</dbReference>
<dbReference type="InterPro" id="IPR046342">
    <property type="entry name" value="CBS_dom_sf"/>
</dbReference>
<dbReference type="InterPro" id="IPR001093">
    <property type="entry name" value="IMP_DH_GMPRt"/>
</dbReference>
<evidence type="ECO:0000256" key="4">
    <source>
        <dbReference type="ARBA" id="ARBA00022749"/>
    </source>
</evidence>
<dbReference type="GO" id="GO:0006177">
    <property type="term" value="P:GMP biosynthetic process"/>
    <property type="evidence" value="ECO:0007669"/>
    <property type="project" value="UniProtKB-KW"/>
</dbReference>
<dbReference type="PANTHER" id="PTHR11911:SF111">
    <property type="entry name" value="INOSINE-5'-MONOPHOSPHATE DEHYDROGENASE"/>
    <property type="match status" value="1"/>
</dbReference>
<protein>
    <submittedName>
        <fullName evidence="17">IMP dehydrogenase</fullName>
        <ecNumber evidence="17">1.1.1.205</ecNumber>
    </submittedName>
</protein>
<feature type="active site" description="Proton acceptor" evidence="11">
    <location>
        <position position="419"/>
    </location>
</feature>
<feature type="binding site" description="in other chain" evidence="13">
    <location>
        <position position="315"/>
    </location>
    <ligand>
        <name>K(+)</name>
        <dbReference type="ChEBI" id="CHEBI:29103"/>
        <note>ligand shared between two tetrameric partners</note>
    </ligand>
</feature>
<dbReference type="EMBL" id="SHAG01000001">
    <property type="protein sequence ID" value="RZO77759.1"/>
    <property type="molecule type" value="Genomic_DNA"/>
</dbReference>
<evidence type="ECO:0000256" key="6">
    <source>
        <dbReference type="ARBA" id="ARBA00022958"/>
    </source>
</evidence>
<comment type="similarity">
    <text evidence="2">Belongs to the IMPDH/GMPR family.</text>
</comment>
<dbReference type="Pfam" id="PF00478">
    <property type="entry name" value="IMPDH"/>
    <property type="match status" value="1"/>
</dbReference>
<dbReference type="InterPro" id="IPR015875">
    <property type="entry name" value="IMP_DH/GMP_Rdtase_CS"/>
</dbReference>
<evidence type="ECO:0000256" key="13">
    <source>
        <dbReference type="PIRSR" id="PIRSR000130-4"/>
    </source>
</evidence>
<feature type="binding site" description="in other chain" evidence="13">
    <location>
        <position position="317"/>
    </location>
    <ligand>
        <name>K(+)</name>
        <dbReference type="ChEBI" id="CHEBI:29103"/>
        <note>ligand shared between two tetrameric partners</note>
    </ligand>
</feature>
<evidence type="ECO:0000256" key="11">
    <source>
        <dbReference type="PIRSR" id="PIRSR000130-1"/>
    </source>
</evidence>
<keyword evidence="8 12" id="KW-0520">NAD</keyword>
<organism evidence="17 18">
    <name type="scientific">OM182 bacterium</name>
    <dbReference type="NCBI Taxonomy" id="2510334"/>
    <lineage>
        <taxon>Bacteria</taxon>
        <taxon>Pseudomonadati</taxon>
        <taxon>Pseudomonadota</taxon>
        <taxon>Gammaproteobacteria</taxon>
        <taxon>OMG group</taxon>
        <taxon>OM182 clade</taxon>
    </lineage>
</organism>
<dbReference type="InterPro" id="IPR005990">
    <property type="entry name" value="IMP_DH"/>
</dbReference>
<feature type="domain" description="CBS" evidence="16">
    <location>
        <begin position="103"/>
        <end position="163"/>
    </location>
</feature>
<keyword evidence="9 14" id="KW-0129">CBS domain</keyword>
<evidence type="ECO:0000256" key="10">
    <source>
        <dbReference type="ARBA" id="ARBA00048028"/>
    </source>
</evidence>
<keyword evidence="5" id="KW-0658">Purine biosynthesis</keyword>
<dbReference type="PROSITE" id="PS51371">
    <property type="entry name" value="CBS"/>
    <property type="match status" value="2"/>
</dbReference>
<evidence type="ECO:0000313" key="18">
    <source>
        <dbReference type="Proteomes" id="UP000316199"/>
    </source>
</evidence>
<dbReference type="InterPro" id="IPR013785">
    <property type="entry name" value="Aldolase_TIM"/>
</dbReference>
<comment type="caution">
    <text evidence="17">The sequence shown here is derived from an EMBL/GenBank/DDBJ whole genome shotgun (WGS) entry which is preliminary data.</text>
</comment>
<dbReference type="PIRSF" id="PIRSF000130">
    <property type="entry name" value="IMPDH"/>
    <property type="match status" value="1"/>
</dbReference>
<evidence type="ECO:0000256" key="3">
    <source>
        <dbReference type="ARBA" id="ARBA00022723"/>
    </source>
</evidence>
<feature type="binding site" evidence="12">
    <location>
        <begin position="313"/>
        <end position="315"/>
    </location>
    <ligand>
        <name>NAD(+)</name>
        <dbReference type="ChEBI" id="CHEBI:57540"/>
    </ligand>
</feature>
<comment type="cofactor">
    <cofactor evidence="1">
        <name>K(+)</name>
        <dbReference type="ChEBI" id="CHEBI:29103"/>
    </cofactor>
</comment>
<dbReference type="InterPro" id="IPR000644">
    <property type="entry name" value="CBS_dom"/>
</dbReference>
<dbReference type="Pfam" id="PF00571">
    <property type="entry name" value="CBS"/>
    <property type="match status" value="1"/>
</dbReference>
<feature type="region of interest" description="Disordered" evidence="15">
    <location>
        <begin position="487"/>
        <end position="511"/>
    </location>
</feature>
<dbReference type="NCBIfam" id="NF005493">
    <property type="entry name" value="PRK07107.1"/>
    <property type="match status" value="1"/>
</dbReference>
<dbReference type="PANTHER" id="PTHR11911">
    <property type="entry name" value="INOSINE-5-MONOPHOSPHATE DEHYDROGENASE RELATED"/>
    <property type="match status" value="1"/>
</dbReference>
<comment type="catalytic activity">
    <reaction evidence="10">
        <text>IMP + NAD(+) + H2O = XMP + NADH + H(+)</text>
        <dbReference type="Rhea" id="RHEA:11708"/>
        <dbReference type="ChEBI" id="CHEBI:15377"/>
        <dbReference type="ChEBI" id="CHEBI:15378"/>
        <dbReference type="ChEBI" id="CHEBI:57464"/>
        <dbReference type="ChEBI" id="CHEBI:57540"/>
        <dbReference type="ChEBI" id="CHEBI:57945"/>
        <dbReference type="ChEBI" id="CHEBI:58053"/>
        <dbReference type="EC" id="1.1.1.205"/>
    </reaction>
</comment>
<evidence type="ECO:0000259" key="16">
    <source>
        <dbReference type="PROSITE" id="PS51371"/>
    </source>
</evidence>
<reference evidence="17 18" key="1">
    <citation type="submission" date="2019-02" db="EMBL/GenBank/DDBJ databases">
        <title>Prokaryotic population dynamics and viral predation in marine succession experiment using metagenomics: the confinement effect.</title>
        <authorList>
            <person name="Haro-Moreno J.M."/>
            <person name="Rodriguez-Valera F."/>
            <person name="Lopez-Perez M."/>
        </authorList>
    </citation>
    <scope>NUCLEOTIDE SEQUENCE [LARGE SCALE GENOMIC DNA]</scope>
    <source>
        <strain evidence="17">MED-G157</strain>
    </source>
</reference>
<keyword evidence="7 17" id="KW-0560">Oxidoreductase</keyword>
<evidence type="ECO:0000256" key="15">
    <source>
        <dbReference type="SAM" id="MobiDB-lite"/>
    </source>
</evidence>
<evidence type="ECO:0000256" key="12">
    <source>
        <dbReference type="PIRSR" id="PIRSR000130-3"/>
    </source>
</evidence>
<keyword evidence="6 13" id="KW-0630">Potassium</keyword>
<keyword evidence="4" id="KW-0332">GMP biosynthesis</keyword>
<dbReference type="SUPFAM" id="SSF51412">
    <property type="entry name" value="Inosine monophosphate dehydrogenase (IMPDH)"/>
    <property type="match status" value="1"/>
</dbReference>
<dbReference type="PROSITE" id="PS00487">
    <property type="entry name" value="IMP_DH_GMP_RED"/>
    <property type="match status" value="1"/>
</dbReference>
<dbReference type="SUPFAM" id="SSF54631">
    <property type="entry name" value="CBS-domain pair"/>
    <property type="match status" value="1"/>
</dbReference>
<feature type="compositionally biased region" description="Polar residues" evidence="15">
    <location>
        <begin position="489"/>
        <end position="499"/>
    </location>
</feature>
<dbReference type="FunFam" id="3.20.20.70:FF:000424">
    <property type="entry name" value="Inosine-5'-monophosphate dehydrogenase 2"/>
    <property type="match status" value="1"/>
</dbReference>
<evidence type="ECO:0000256" key="2">
    <source>
        <dbReference type="ARBA" id="ARBA00005502"/>
    </source>
</evidence>
<dbReference type="AlphaFoldDB" id="A0A520S5T5"/>
<feature type="binding site" evidence="12">
    <location>
        <begin position="261"/>
        <end position="263"/>
    </location>
    <ligand>
        <name>NAD(+)</name>
        <dbReference type="ChEBI" id="CHEBI:57540"/>
    </ligand>
</feature>
<evidence type="ECO:0000256" key="9">
    <source>
        <dbReference type="ARBA" id="ARBA00023122"/>
    </source>
</evidence>
<keyword evidence="3" id="KW-0479">Metal-binding</keyword>
<dbReference type="GO" id="GO:0003938">
    <property type="term" value="F:IMP dehydrogenase activity"/>
    <property type="evidence" value="ECO:0007669"/>
    <property type="project" value="UniProtKB-EC"/>
</dbReference>
<feature type="binding site" description="in other chain" evidence="13">
    <location>
        <position position="320"/>
    </location>
    <ligand>
        <name>K(+)</name>
        <dbReference type="ChEBI" id="CHEBI:29103"/>
        <note>ligand shared between two tetrameric partners</note>
    </ligand>
</feature>
<evidence type="ECO:0000313" key="17">
    <source>
        <dbReference type="EMBL" id="RZO77759.1"/>
    </source>
</evidence>
<evidence type="ECO:0000256" key="7">
    <source>
        <dbReference type="ARBA" id="ARBA00023002"/>
    </source>
</evidence>
<accession>A0A520S5T5</accession>
<evidence type="ECO:0000256" key="1">
    <source>
        <dbReference type="ARBA" id="ARBA00001958"/>
    </source>
</evidence>